<dbReference type="InterPro" id="IPR036412">
    <property type="entry name" value="HAD-like_sf"/>
</dbReference>
<reference evidence="1 2" key="1">
    <citation type="submission" date="2018-08" db="EMBL/GenBank/DDBJ databases">
        <title>A genome reference for cultivated species of the human gut microbiota.</title>
        <authorList>
            <person name="Zou Y."/>
            <person name="Xue W."/>
            <person name="Luo G."/>
        </authorList>
    </citation>
    <scope>NUCLEOTIDE SEQUENCE [LARGE SCALE GENOMIC DNA]</scope>
    <source>
        <strain evidence="1 2">AF18-46</strain>
    </source>
</reference>
<dbReference type="Proteomes" id="UP000284731">
    <property type="component" value="Unassembled WGS sequence"/>
</dbReference>
<dbReference type="Pfam" id="PF08282">
    <property type="entry name" value="Hydrolase_3"/>
    <property type="match status" value="1"/>
</dbReference>
<name>A0A412PIW1_9FIRM</name>
<dbReference type="SUPFAM" id="SSF56784">
    <property type="entry name" value="HAD-like"/>
    <property type="match status" value="1"/>
</dbReference>
<dbReference type="PROSITE" id="PS01229">
    <property type="entry name" value="COF_2"/>
    <property type="match status" value="1"/>
</dbReference>
<gene>
    <name evidence="1" type="ORF">DWX20_03315</name>
</gene>
<dbReference type="GO" id="GO:0016791">
    <property type="term" value="F:phosphatase activity"/>
    <property type="evidence" value="ECO:0007669"/>
    <property type="project" value="TreeGrafter"/>
</dbReference>
<dbReference type="EMBL" id="QRWX01000001">
    <property type="protein sequence ID" value="RGT58083.1"/>
    <property type="molecule type" value="Genomic_DNA"/>
</dbReference>
<evidence type="ECO:0000313" key="1">
    <source>
        <dbReference type="EMBL" id="RGT58083.1"/>
    </source>
</evidence>
<dbReference type="GO" id="GO:0005829">
    <property type="term" value="C:cytosol"/>
    <property type="evidence" value="ECO:0007669"/>
    <property type="project" value="TreeGrafter"/>
</dbReference>
<proteinExistence type="predicted"/>
<dbReference type="InterPro" id="IPR006379">
    <property type="entry name" value="HAD-SF_hydro_IIB"/>
</dbReference>
<dbReference type="GO" id="GO:0000287">
    <property type="term" value="F:magnesium ion binding"/>
    <property type="evidence" value="ECO:0007669"/>
    <property type="project" value="TreeGrafter"/>
</dbReference>
<protein>
    <submittedName>
        <fullName evidence="1">HAD family phosphatase</fullName>
    </submittedName>
</protein>
<dbReference type="InterPro" id="IPR023214">
    <property type="entry name" value="HAD_sf"/>
</dbReference>
<comment type="caution">
    <text evidence="1">The sequence shown here is derived from an EMBL/GenBank/DDBJ whole genome shotgun (WGS) entry which is preliminary data.</text>
</comment>
<organism evidence="1 2">
    <name type="scientific">Solobacterium moorei</name>
    <dbReference type="NCBI Taxonomy" id="102148"/>
    <lineage>
        <taxon>Bacteria</taxon>
        <taxon>Bacillati</taxon>
        <taxon>Bacillota</taxon>
        <taxon>Erysipelotrichia</taxon>
        <taxon>Erysipelotrichales</taxon>
        <taxon>Erysipelotrichaceae</taxon>
        <taxon>Solobacterium</taxon>
    </lineage>
</organism>
<accession>A0A412PIW1</accession>
<dbReference type="PANTHER" id="PTHR10000:SF8">
    <property type="entry name" value="HAD SUPERFAMILY HYDROLASE-LIKE, TYPE 3"/>
    <property type="match status" value="1"/>
</dbReference>
<dbReference type="PANTHER" id="PTHR10000">
    <property type="entry name" value="PHOSPHOSERINE PHOSPHATASE"/>
    <property type="match status" value="1"/>
</dbReference>
<dbReference type="NCBIfam" id="TIGR01484">
    <property type="entry name" value="HAD-SF-IIB"/>
    <property type="match status" value="1"/>
</dbReference>
<sequence length="295" mass="32636">MRYPVAPRAQNTLYINTVCYNFEVMNMNVDKIKMIVCDIDNTLIPSGSEQLSERNRNALQAAMANGYDVMINTGRHYTFLQPTLFDDLPMDIIGTINGACLVKRDGTVLETHPLPTEYMNRIVSFAQANDIGLGFKFVDHVVTYNAHQKFVSGYVNGDPIKAKLIVDDTEKHTHHLEYGNPLGTFLVGDEDAIMNFAKEVPDLVFAWSSLKGFDVFLHSINKSLTVEAVLKEKCYTWDNVIAFGDAGNDISFIQKAGIGVALGNAKDDVRQHADIVADICANDGVAKVLEELGIV</sequence>
<evidence type="ECO:0000313" key="2">
    <source>
        <dbReference type="Proteomes" id="UP000284731"/>
    </source>
</evidence>
<dbReference type="Gene3D" id="3.40.50.1000">
    <property type="entry name" value="HAD superfamily/HAD-like"/>
    <property type="match status" value="1"/>
</dbReference>
<dbReference type="AlphaFoldDB" id="A0A412PIW1"/>
<dbReference type="Gene3D" id="3.30.1240.10">
    <property type="match status" value="1"/>
</dbReference>